<name>A0A699K3L0_TANCI</name>
<accession>A0A699K3L0</accession>
<comment type="caution">
    <text evidence="1">The sequence shown here is derived from an EMBL/GenBank/DDBJ whole genome shotgun (WGS) entry which is preliminary data.</text>
</comment>
<dbReference type="EMBL" id="BKCJ010479648">
    <property type="protein sequence ID" value="GFA74392.1"/>
    <property type="molecule type" value="Genomic_DNA"/>
</dbReference>
<dbReference type="AlphaFoldDB" id="A0A699K3L0"/>
<gene>
    <name evidence="1" type="ORF">Tci_646364</name>
    <name evidence="2" type="ORF">Tci_655886</name>
</gene>
<evidence type="ECO:0000313" key="1">
    <source>
        <dbReference type="EMBL" id="GFA74392.1"/>
    </source>
</evidence>
<dbReference type="PANTHER" id="PTHR31973:SF187">
    <property type="entry name" value="MUTATOR TRANSPOSASE MUDRA PROTEIN"/>
    <property type="match status" value="1"/>
</dbReference>
<protein>
    <submittedName>
        <fullName evidence="1">Transposase, MuDR, MULE transposase domain protein</fullName>
    </submittedName>
</protein>
<reference evidence="1" key="1">
    <citation type="journal article" date="2019" name="Sci. Rep.">
        <title>Draft genome of Tanacetum cinerariifolium, the natural source of mosquito coil.</title>
        <authorList>
            <person name="Yamashiro T."/>
            <person name="Shiraishi A."/>
            <person name="Satake H."/>
            <person name="Nakayama K."/>
        </authorList>
    </citation>
    <scope>NUCLEOTIDE SEQUENCE</scope>
</reference>
<evidence type="ECO:0000313" key="2">
    <source>
        <dbReference type="EMBL" id="GFA83914.1"/>
    </source>
</evidence>
<sequence length="273" mass="31410">MISVYTTNVVWKFSRLRNKDEDNVQYFVNKVYGQSKIVQKLCIRKIKKHKQVKLDVLRVNDFDLNVSLFPNDYNNQPAILPKRQFNTFTDMPIPPPPPQPYIKKSHVEYHGISVGDDFCNKNECMYTIGVKSLREAFQYAVIKSCPQRYNVKCVQPDCQWNIYTHKVKDDADGRFEMLYVGFGCAIRSFLRCMRPLIIIDGAHLKRNYLGTNLLSVGMDGNNQMLPLATSVSQDMLPLSKLVACKAYTTEDFDKAISELRGHRPIAVTKLEEA</sequence>
<organism evidence="1">
    <name type="scientific">Tanacetum cinerariifolium</name>
    <name type="common">Dalmatian daisy</name>
    <name type="synonym">Chrysanthemum cinerariifolium</name>
    <dbReference type="NCBI Taxonomy" id="118510"/>
    <lineage>
        <taxon>Eukaryota</taxon>
        <taxon>Viridiplantae</taxon>
        <taxon>Streptophyta</taxon>
        <taxon>Embryophyta</taxon>
        <taxon>Tracheophyta</taxon>
        <taxon>Spermatophyta</taxon>
        <taxon>Magnoliopsida</taxon>
        <taxon>eudicotyledons</taxon>
        <taxon>Gunneridae</taxon>
        <taxon>Pentapetalae</taxon>
        <taxon>asterids</taxon>
        <taxon>campanulids</taxon>
        <taxon>Asterales</taxon>
        <taxon>Asteraceae</taxon>
        <taxon>Asteroideae</taxon>
        <taxon>Anthemideae</taxon>
        <taxon>Anthemidinae</taxon>
        <taxon>Tanacetum</taxon>
    </lineage>
</organism>
<proteinExistence type="predicted"/>
<dbReference type="PANTHER" id="PTHR31973">
    <property type="entry name" value="POLYPROTEIN, PUTATIVE-RELATED"/>
    <property type="match status" value="1"/>
</dbReference>
<feature type="non-terminal residue" evidence="1">
    <location>
        <position position="273"/>
    </location>
</feature>
<dbReference type="EMBL" id="BKCJ010497927">
    <property type="protein sequence ID" value="GFA83914.1"/>
    <property type="molecule type" value="Genomic_DNA"/>
</dbReference>